<evidence type="ECO:0000313" key="3">
    <source>
        <dbReference type="Proteomes" id="UP001500339"/>
    </source>
</evidence>
<proteinExistence type="predicted"/>
<feature type="transmembrane region" description="Helical" evidence="1">
    <location>
        <begin position="109"/>
        <end position="131"/>
    </location>
</feature>
<reference evidence="2 3" key="1">
    <citation type="journal article" date="2019" name="Int. J. Syst. Evol. Microbiol.">
        <title>The Global Catalogue of Microorganisms (GCM) 10K type strain sequencing project: providing services to taxonomists for standard genome sequencing and annotation.</title>
        <authorList>
            <consortium name="The Broad Institute Genomics Platform"/>
            <consortium name="The Broad Institute Genome Sequencing Center for Infectious Disease"/>
            <person name="Wu L."/>
            <person name="Ma J."/>
        </authorList>
    </citation>
    <scope>NUCLEOTIDE SEQUENCE [LARGE SCALE GENOMIC DNA]</scope>
    <source>
        <strain evidence="2 3">JCM 1405</strain>
    </source>
</reference>
<organism evidence="2 3">
    <name type="scientific">Clostridium malenominatum</name>
    <dbReference type="NCBI Taxonomy" id="1539"/>
    <lineage>
        <taxon>Bacteria</taxon>
        <taxon>Bacillati</taxon>
        <taxon>Bacillota</taxon>
        <taxon>Clostridia</taxon>
        <taxon>Eubacteriales</taxon>
        <taxon>Clostridiaceae</taxon>
        <taxon>Clostridium</taxon>
    </lineage>
</organism>
<feature type="transmembrane region" description="Helical" evidence="1">
    <location>
        <begin position="79"/>
        <end position="97"/>
    </location>
</feature>
<protein>
    <submittedName>
        <fullName evidence="2">ECF transporter S component</fullName>
    </submittedName>
</protein>
<evidence type="ECO:0000313" key="2">
    <source>
        <dbReference type="EMBL" id="GAA0723243.1"/>
    </source>
</evidence>
<accession>A0ABN1IXA6</accession>
<keyword evidence="1" id="KW-1133">Transmembrane helix</keyword>
<keyword evidence="1" id="KW-0812">Transmembrane</keyword>
<dbReference type="InterPro" id="IPR024529">
    <property type="entry name" value="ECF_trnsprt_substrate-spec"/>
</dbReference>
<dbReference type="EMBL" id="BAAACF010000001">
    <property type="protein sequence ID" value="GAA0723243.1"/>
    <property type="molecule type" value="Genomic_DNA"/>
</dbReference>
<name>A0ABN1IXA6_9CLOT</name>
<comment type="caution">
    <text evidence="2">The sequence shown here is derived from an EMBL/GenBank/DDBJ whole genome shotgun (WGS) entry which is preliminary data.</text>
</comment>
<feature type="transmembrane region" description="Helical" evidence="1">
    <location>
        <begin position="143"/>
        <end position="166"/>
    </location>
</feature>
<gene>
    <name evidence="2" type="ORF">GCM10008905_15630</name>
</gene>
<keyword evidence="3" id="KW-1185">Reference proteome</keyword>
<dbReference type="Pfam" id="PF12822">
    <property type="entry name" value="ECF_trnsprt"/>
    <property type="match status" value="1"/>
</dbReference>
<keyword evidence="1" id="KW-0472">Membrane</keyword>
<dbReference type="Proteomes" id="UP001500339">
    <property type="component" value="Unassembled WGS sequence"/>
</dbReference>
<sequence length="175" mass="18900">MNKSKNLARTAILLSISIGVQALGRSYPQISQVFVGSIVNAALILSVFTSGLSWAVLLGSLTPFLAWIIGQLPGPMGPFVPFIMIGNAIYIISFYALKGEKKLNNYIALPIAAFLKFLFLWLSAGKLIYLFNLGLPEKVASKLAIMMGIPQLTTAIIGGYIGLLLVRVLAKNKIM</sequence>
<evidence type="ECO:0000256" key="1">
    <source>
        <dbReference type="SAM" id="Phobius"/>
    </source>
</evidence>
<feature type="transmembrane region" description="Helical" evidence="1">
    <location>
        <begin position="30"/>
        <end position="48"/>
    </location>
</feature>